<evidence type="ECO:0000256" key="7">
    <source>
        <dbReference type="SAM" id="MobiDB-lite"/>
    </source>
</evidence>
<dbReference type="EMBL" id="BAAAGX010000003">
    <property type="protein sequence ID" value="GAA0223684.1"/>
    <property type="molecule type" value="Genomic_DNA"/>
</dbReference>
<sequence length="5010" mass="522289">MAELTRLSADADPNAPGSDVVGVLFPGQGAQRLGMGRSLAFPAFRAAFDEVCDRFPGLREVVDGTDSAELARTRWAQPALFAVEVALYRLITSLGVRPTVLVGHSVGELAAAHVAGVLSLDDACRVVAARAELMDALPGGGAMLAIRAAEADVRRLLADEPDVAVAAVNGPDAVVVSGPADAVARVALAGADARLRTKELAVSHAFHSPLMDPMLERFAAVVESVAFGSPRVAMVSTVTGGEARWDDPAYWVEQVRRPVRFADAVAAATGGFAVGIWLEAGPDATLAPMVEDVVPEVPAVALSRRDHDETRTLLGALGAAYRRGVDLDWTACFPSERRFADLPTYAFQRQRYWLPPGAGAQDATALGLRSVDHPLLGAVLATPDTDRLVFTGRLTLRSHPWLAEHVVHDTVILPGTAVLESVLRAARETGPARVADLTLHRPVIVPEGDGISLRLSVEPAADDGRRSCSLHSASGPDLSAEWTLHATGTLAPEEAEPDFDLLSWPPSGAAEIPVDDLYERLADADIRYGRAFQGLRAVWRHGDDLYAEVELPEDLAVQAGRYGVHPALLDAALHPLALVADGGEARVPFSWSGVTLHGTGAAALRVRLSGVGTGSVSLRVADPAGLPVAAVDALVLRPMSAERLSGARADDALYTVVHEAVPVFSAPPVDTTWAVCGEDLLADTGVARHADLAALLATDDTVPGTVVVGLPTLAGPDLAAAALTATTTTLDLLQRWLADPRFTASRLVLVADTDDGSPHAVRAAALGLARTVQTEHPGRIVLVELDRDPWSTRILPSVLTTGEPHLTVRAGAVTAPRLRPAAPRPTGSAEAAATDLDGTVAITGGTGGLGRQVARHLVREHGVRSLLLLSRGGPDTSGAAAQRAELEELGASVRIVACDVADRDALAGILGAVSPPLSAVVHAAGVLDDGVTQSLTPERLAAVLRPKVHGAVALHEATAHLDLSAFVLFSSAAGVLGSAGQGAYAAANAFLDALAETRRGEGRPGLALAWGPWASGGMTDRLAGADLARIRAAGLVPFTADEGLSLFDRALRSPSTGVLVPVGLDRTVLRGFATAGVLPSLLSGLVRTPPKATAAKGTAAGGLGRRLAEVREADRGRVVAELVRGQVAAVLGHRVEAIDMTSSFQLIGFDSLTALDLRNRLGTLTGLRLPAGLVFDHPTPAAVADHLLAELLTTAPKRSERPAITAATDDEPIAVIGMACRYPGGVRTPEQLWRIVADGIDTISPFPTDRGWDPAGLDGRSIRGGFFDGAAEFDPGVFGISPREALAMDPQQRLLLESAWEGLERSGIDPYSLRGSRTGVFAGVMSHDYGTWLRGDPGFVTGQIGLGVAGSVLTGRVAYTFGLEGPAVTVDTACSSSLVAMHLAAQSLRSGESDLALAGGVTVMSTPGIFQEFAADGAASDGRCKSFAAAADGTGWGEGVGVLVLERLSDARRNGRRILAVVRGSAVNSDGASNGLTAPNGPSQQRVIRAALESAGLGPSDVDVVEAHGTGTTLGDPIEAQALLATYGQGRETPLWLGSVKSNLGHTQAAAGVAGVIKMILALGHGLLPRTLHVDEPSPHVDWTSGAVRLLTSEREWPVGGRPRRAGVSSFGISGTNAHVILEEPPEPDTPAATAPPALDAPPVVPFVLSGHDGPALRGQAEALLAATADPAASGDPIGVARGLTSGRAALAERAVVLSGAGGTARALAALAGGQADPDVVTGRARSAGPAVFVFPGQGAQWAGMAAGLLEHSPAFRASIDACADALGEFVDWSLTAILRSEPGAPTLDRVDVVQPVSWAVMVSLAALWRSGGVEPAAVIGHSQGEIAAACVAGALSLRDGARVVALRSRALTVLAGRGGMASVALPETETAALLAEHGDLLSVAVTNSARSTVVAGDPTALRALLDRCARDGIRARRIDVDYASHSVQVERLRDQVLAALTELDVRPPAVPFLSTVDGEPAAGTPSLDADYWYRNLRHPVRFAPAVRSALAAGCTTFLEVSSHPVLVNAITETTDEHDGDVIVTHTLRRDTDDVRQFLGSAADLYVRGVPVDWVALLGPARTADLPELPTYAFQRRRYWLPPSTGDHDAAGLGLRPLEHPLLGAVLTSPGSERLVLTGRLGLASHPWLAEHAVHGTVVVPGTALLELVGRAGAEAGTSRVDDLTLQRPLTLAPGGSVRVQVVVEPATDGRRPVSVHSQAIDDEGIDDPPWTTHAEGTLTTGSAPPAATREWPPAGARPADLSGLYDHLADAGLEYGAAFRGLRTAWRDSDAVYAEISLPDDVAVHAPRYRVHPALLDAALHAIALAPGDGDSGARLPFAWAGVAWHAPGDSHLRVRVAPAGPGTVRLDVTDARGHAVVTVESLTLRPVAADLLGTADTRNRLFRPTWVARPELSAGTTDAAATEAVELLDTGTRLRLRDVLPDDLSAQVEHALVEVLDAVRTWAVDEKNASSRLTIVTHGAVAVEDGEVPDPVGAALWGLLRSAQSEHPDRFALIDVDDESDPDRLPIAAVADEPQLAVRAGVAYAPRLERLPDHPPADDRPAAAPPGDETGTVLVTGAPGALGNAVARHLVTTRGARRLLLLSRRGPDAPGAAELVAELAEAGAHADVVACDVADRDALATALAGIPAEYPLRAVVHSAGVLEDGVLTTLTPAQIARVLRPKVAAAVALHHLVDDDVPIVLFSSAAGLLGSAGQAHYAAANAALDALAQWRHRTGAPTLSLAWGAWSGGGLAGDDASRLARGGVVPLTPPDGLALWDAATRRPEPVLVPLRLDLATVATLPSVPPLLRGLVRPRAAGSGGPDLRARLVDLAEPERLELLERLVRGHVAEILGHESAAVSSTAVFTDLGIDSLSAIELRNRLTAASGLRLPATLVFDHPTARAVAELVASRLVTDPSAAGPRVTRRTGPADEPIAIVGIGCRFPGGETDVASADELWSALLGEVDAVSGLPTDRGWDLAELYDQDPDATGKSYTRSGGFLRDAAHFDAGFFGISPREARAMDPQQRLLLEVTWEAFEHAGINADALRGGRAGVFVGISAQDYAGLFAGAAEPIEGYAATSSSLSVASGRIAYTFGLEGPAVTVDTACSSSLVALHLAAQSLRSGESELVIAGGVSVMATPVGLVEFSRQRALSPDGRCKAFAAGADGTGLSEGIGLLVLERLSDARRNGRRILAVVRGSAVNSDGASNGLTAPNGPAQQRVIQQALANAGTEPSEVDAVEAHGTGTKLGDPIEAQALLATYGSDRERPLWLGSVKSNLGHTQSAAGVAGVIKMVQALRHGVLPKTLHLDEPSTHVDWSSGAVRLLTEAQPWPVGDRPRRAGVSSFGISGTNAHVILEQAPDEPGPDEQPDRPATGPLPFVLSARDEDALADQAARLHDHLRRAPDAPLADLAHALLGRSTGTHRAVVVAADRDALLDGLDRFDTAATGVAPPGRRVVFVFPGQGTQWAGMASQLWTSSPAFAESIAECEQALARYVDWSLSAVLRQDADAPSLERVDVVQPVLFAVMVSLAAVWRSVGVHPAAVVGHSQGEIAAAYVAGALTLDDAARIVTLRSRALVALAGTGGMLSVAVARDAVEEMLAPWTGRLSIAAANSPAATVVSGDAAALDEFERELSRRAVLRWRVPGVDFSAHSPHVDVLADDIRRALAPVTPRDADVRFVSTVTGGALPTSELDADYWYRNLRQTVRFEDAIAGLDVAEHVFVEVSAAPVLVPAIEEVFDEHPAPTVALGTLRRGDGGLDRLLASAAQVFAAGVPVTWERFLPSRGRFVELPTYAFRRTRHWVEQAGTSGDPGALGLGALDHPVVGAAVDLAGADGVLLAGRVSLRTAPWLADHALNGTVLVPATLFAELALLAGARLGCPDLEELQIGAPLVVSVDGALDVQVRAVPDGDERFDLTVHARPAGAADWTRHATGALVRSGETVDPGPSHVPGQARRVDVTGLYERLAEAGYEYGPAFRGLTDVWRLDDDFYADVTLPEARRAEAARYGLHPALLDAAVHPLFLRETAGGARLPFAWTGLRLHATGATSVRVKLTPTGEDTVGLTLWDSAGQLVAEVDSLVLREIRAADLRTEARPPLLHVDWAEIPVPARPVTLGVLGDDPFGLDAPVEAPRPGVPSPDVVLTVVAPDPDPDPATAVRHTVQRTLELIAGRLDDDVDRPPLALVTRGAVATGDDEDVPALAAAPVWGLVRSAQSEHPECFRLVDVDESATPELLRSALATDEPQLAIRRGVLLVPRLTRTEDTDSLVPPVHAAAWKLDVAGEGTLENVAFVAAPEALEPLPEGKVRVAVHASGVNFRDVIVGLDMVAGQEGLGGEAAGVVLDVGPGVENLQRGDRVMGLCYGSFGPVGISDHRWLVRMPDDWTFEQAAAVPIAWMTAYYGLVDLGRVRPGEKVLVHAAAGGVGQAAVAIARHLGAEVFGTASPPKWPALRAAGLDDAHIANSRTLDFEPQLRTATGGAGMDLVLDCLADEFVDAGLRLLRRGGRFLEMGKTDKRDPERVAAEYPGVAYQVYDLMEAGPDRLAELLTEVVRLLSEGATAHPTVTTWDVRRAREALRAISQARLVGKAVLTVPQPLDPAGTVLVTGATGTLGSLLARHLVTAYGVRHLVLASRSGEAAAGATELRAELVGLGADVDLVACDVADREAVAKLLADVPAQHPLTAVVHAAGVLDDGVVTALRPDQVERVLRPKVDGALHLHELTAGADLAAFVLFSSAAATFGNAGQANYAAANAFLDALAQHRRARGLPATSLGWGLWAERSGLTDGLSETHTRRMGRSGMVALESVTGLAAFDLALAVDRATFVPVALDTPPVTAEPVPFLLRGLATTRPLTRKAAAGTTGPAALRQSLTGLPPVERSGRLLDLVRDHAATVLGHRGGAGVDPGRAFREIGFDSLTSVELRNRLSKATGLRLPTTLVFDHPTPAVLAGYLHGELFPDTDTPDDGVDAVLAELGRLAGTLRSTHVGDADRMRVDERLRELTASWRGTAPAADDLDAATDDELFDLVDHGLDL</sequence>
<evidence type="ECO:0000256" key="1">
    <source>
        <dbReference type="ARBA" id="ARBA00022450"/>
    </source>
</evidence>
<reference evidence="12" key="1">
    <citation type="journal article" date="2019" name="Int. J. Syst. Evol. Microbiol.">
        <title>The Global Catalogue of Microorganisms (GCM) 10K type strain sequencing project: providing services to taxonomists for standard genome sequencing and annotation.</title>
        <authorList>
            <consortium name="The Broad Institute Genomics Platform"/>
            <consortium name="The Broad Institute Genome Sequencing Center for Infectious Disease"/>
            <person name="Wu L."/>
            <person name="Ma J."/>
        </authorList>
    </citation>
    <scope>NUCLEOTIDE SEQUENCE [LARGE SCALE GENOMIC DNA]</scope>
    <source>
        <strain evidence="12">JCM 10425</strain>
    </source>
</reference>
<evidence type="ECO:0000256" key="2">
    <source>
        <dbReference type="ARBA" id="ARBA00022553"/>
    </source>
</evidence>
<dbReference type="InterPro" id="IPR001227">
    <property type="entry name" value="Ac_transferase_dom_sf"/>
</dbReference>
<evidence type="ECO:0000256" key="6">
    <source>
        <dbReference type="PROSITE-ProRule" id="PRU01363"/>
    </source>
</evidence>
<feature type="active site" description="Proton acceptor; for dehydratase activity" evidence="6">
    <location>
        <position position="2132"/>
    </location>
</feature>
<feature type="region of interest" description="N-terminal hotdog fold" evidence="6">
    <location>
        <begin position="373"/>
        <end position="497"/>
    </location>
</feature>
<feature type="active site" description="Proton donor; for dehydratase activity" evidence="6">
    <location>
        <position position="3996"/>
    </location>
</feature>
<dbReference type="CDD" id="cd08956">
    <property type="entry name" value="KR_3_FAS_SDR_x"/>
    <property type="match status" value="3"/>
</dbReference>
<feature type="region of interest" description="C-terminal hotdog fold" evidence="6">
    <location>
        <begin position="509"/>
        <end position="645"/>
    </location>
</feature>
<protein>
    <submittedName>
        <fullName evidence="11">Type I polyketide synthase</fullName>
    </submittedName>
</protein>
<dbReference type="InterPro" id="IPR014030">
    <property type="entry name" value="Ketoacyl_synth_N"/>
</dbReference>
<dbReference type="Pfam" id="PF08659">
    <property type="entry name" value="KR"/>
    <property type="match status" value="3"/>
</dbReference>
<keyword evidence="2" id="KW-0597">Phosphoprotein</keyword>
<keyword evidence="1" id="KW-0596">Phosphopantetheine</keyword>
<dbReference type="InterPro" id="IPR049552">
    <property type="entry name" value="PKS_DH_N"/>
</dbReference>
<feature type="region of interest" description="Disordered" evidence="7">
    <location>
        <begin position="2201"/>
        <end position="2236"/>
    </location>
</feature>
<dbReference type="InterPro" id="IPR016039">
    <property type="entry name" value="Thiolase-like"/>
</dbReference>
<dbReference type="Gene3D" id="1.10.1200.10">
    <property type="entry name" value="ACP-like"/>
    <property type="match status" value="3"/>
</dbReference>
<dbReference type="Gene3D" id="3.40.50.11460">
    <property type="match status" value="1"/>
</dbReference>
<dbReference type="PANTHER" id="PTHR43775">
    <property type="entry name" value="FATTY ACID SYNTHASE"/>
    <property type="match status" value="1"/>
</dbReference>
<keyword evidence="4" id="KW-0511">Multifunctional enzyme</keyword>
<feature type="active site" description="Proton donor; for dehydratase activity" evidence="6">
    <location>
        <position position="2298"/>
    </location>
</feature>
<dbReference type="Proteomes" id="UP001500967">
    <property type="component" value="Unassembled WGS sequence"/>
</dbReference>
<dbReference type="InterPro" id="IPR032821">
    <property type="entry name" value="PKS_assoc"/>
</dbReference>
<dbReference type="Pfam" id="PF13602">
    <property type="entry name" value="ADH_zinc_N_2"/>
    <property type="match status" value="1"/>
</dbReference>
<dbReference type="SUPFAM" id="SSF47336">
    <property type="entry name" value="ACP-like"/>
    <property type="match status" value="3"/>
</dbReference>
<dbReference type="InterPro" id="IPR049900">
    <property type="entry name" value="PKS_mFAS_DH"/>
</dbReference>
<evidence type="ECO:0000256" key="3">
    <source>
        <dbReference type="ARBA" id="ARBA00022679"/>
    </source>
</evidence>
<dbReference type="Pfam" id="PF00550">
    <property type="entry name" value="PP-binding"/>
    <property type="match status" value="3"/>
</dbReference>
<feature type="region of interest" description="C-terminal hotdog fold" evidence="6">
    <location>
        <begin position="3935"/>
        <end position="4071"/>
    </location>
</feature>
<dbReference type="Gene3D" id="3.10.129.110">
    <property type="entry name" value="Polyketide synthase dehydratase"/>
    <property type="match status" value="3"/>
</dbReference>
<dbReference type="PROSITE" id="PS50075">
    <property type="entry name" value="CARRIER"/>
    <property type="match status" value="3"/>
</dbReference>
<dbReference type="SUPFAM" id="SSF51735">
    <property type="entry name" value="NAD(P)-binding Rossmann-fold domains"/>
    <property type="match status" value="7"/>
</dbReference>
<dbReference type="SUPFAM" id="SSF55048">
    <property type="entry name" value="Probable ACP-binding domain of malonyl-CoA ACP transacylase"/>
    <property type="match status" value="3"/>
</dbReference>
<evidence type="ECO:0000259" key="10">
    <source>
        <dbReference type="PROSITE" id="PS52019"/>
    </source>
</evidence>
<dbReference type="SUPFAM" id="SSF53901">
    <property type="entry name" value="Thiolase-like"/>
    <property type="match status" value="2"/>
</dbReference>
<dbReference type="InterPro" id="IPR057326">
    <property type="entry name" value="KR_dom"/>
</dbReference>
<dbReference type="InterPro" id="IPR049551">
    <property type="entry name" value="PKS_DH_C"/>
</dbReference>
<dbReference type="InterPro" id="IPR006162">
    <property type="entry name" value="Ppantetheine_attach_site"/>
</dbReference>
<evidence type="ECO:0000259" key="9">
    <source>
        <dbReference type="PROSITE" id="PS52004"/>
    </source>
</evidence>
<dbReference type="SMART" id="SM00829">
    <property type="entry name" value="PKS_ER"/>
    <property type="match status" value="1"/>
</dbReference>
<proteinExistence type="predicted"/>
<dbReference type="InterPro" id="IPR013968">
    <property type="entry name" value="PKS_KR"/>
</dbReference>
<keyword evidence="3" id="KW-0808">Transferase</keyword>
<feature type="domain" description="Carrier" evidence="8">
    <location>
        <begin position="4858"/>
        <end position="4933"/>
    </location>
</feature>
<name>A0ABP3D5A2_9ACTN</name>
<feature type="domain" description="PKS/mFAS DH" evidence="10">
    <location>
        <begin position="2100"/>
        <end position="2375"/>
    </location>
</feature>
<dbReference type="SMART" id="SM00827">
    <property type="entry name" value="PKS_AT"/>
    <property type="match status" value="3"/>
</dbReference>
<dbReference type="Pfam" id="PF14765">
    <property type="entry name" value="PS-DH"/>
    <property type="match status" value="3"/>
</dbReference>
<dbReference type="Gene3D" id="3.90.180.10">
    <property type="entry name" value="Medium-chain alcohol dehydrogenases, catalytic domain"/>
    <property type="match status" value="1"/>
</dbReference>
<dbReference type="Pfam" id="PF00698">
    <property type="entry name" value="Acyl_transf_1"/>
    <property type="match status" value="3"/>
</dbReference>
<comment type="caution">
    <text evidence="11">The sequence shown here is derived from an EMBL/GenBank/DDBJ whole genome shotgun (WGS) entry which is preliminary data.</text>
</comment>
<dbReference type="InterPro" id="IPR020841">
    <property type="entry name" value="PKS_Beta-ketoAc_synthase_dom"/>
</dbReference>
<feature type="active site" description="Proton acceptor; for dehydratase activity" evidence="6">
    <location>
        <position position="3835"/>
    </location>
</feature>
<dbReference type="SUPFAM" id="SSF50129">
    <property type="entry name" value="GroES-like"/>
    <property type="match status" value="1"/>
</dbReference>
<feature type="region of interest" description="Disordered" evidence="7">
    <location>
        <begin position="2531"/>
        <end position="2558"/>
    </location>
</feature>
<dbReference type="InterPro" id="IPR050091">
    <property type="entry name" value="PKS_NRPS_Biosynth_Enz"/>
</dbReference>
<feature type="active site" description="Proton donor; for dehydratase activity" evidence="6">
    <location>
        <position position="570"/>
    </location>
</feature>
<dbReference type="InterPro" id="IPR042104">
    <property type="entry name" value="PKS_dehydratase_sf"/>
</dbReference>
<dbReference type="InterPro" id="IPR016036">
    <property type="entry name" value="Malonyl_transacylase_ACP-bd"/>
</dbReference>
<feature type="domain" description="PKS/mFAS DH" evidence="10">
    <location>
        <begin position="373"/>
        <end position="645"/>
    </location>
</feature>
<organism evidence="11 12">
    <name type="scientific">Cryptosporangium japonicum</name>
    <dbReference type="NCBI Taxonomy" id="80872"/>
    <lineage>
        <taxon>Bacteria</taxon>
        <taxon>Bacillati</taxon>
        <taxon>Actinomycetota</taxon>
        <taxon>Actinomycetes</taxon>
        <taxon>Cryptosporangiales</taxon>
        <taxon>Cryptosporangiaceae</taxon>
        <taxon>Cryptosporangium</taxon>
    </lineage>
</organism>
<evidence type="ECO:0000256" key="4">
    <source>
        <dbReference type="ARBA" id="ARBA00023268"/>
    </source>
</evidence>
<dbReference type="InterPro" id="IPR014031">
    <property type="entry name" value="Ketoacyl_synth_C"/>
</dbReference>
<feature type="domain" description="Carrier" evidence="8">
    <location>
        <begin position="1117"/>
        <end position="1191"/>
    </location>
</feature>
<dbReference type="Pfam" id="PF21089">
    <property type="entry name" value="PKS_DH_N"/>
    <property type="match status" value="3"/>
</dbReference>
<feature type="domain" description="Ketosynthase family 3 (KS3)" evidence="9">
    <location>
        <begin position="1210"/>
        <end position="1624"/>
    </location>
</feature>
<dbReference type="PROSITE" id="PS52019">
    <property type="entry name" value="PKS_MFAS_DH"/>
    <property type="match status" value="3"/>
</dbReference>
<keyword evidence="12" id="KW-1185">Reference proteome</keyword>
<dbReference type="Pfam" id="PF22953">
    <property type="entry name" value="SpnB_Rossmann"/>
    <property type="match status" value="3"/>
</dbReference>
<dbReference type="InterPro" id="IPR016035">
    <property type="entry name" value="Acyl_Trfase/lysoPLipase"/>
</dbReference>
<feature type="domain" description="Carrier" evidence="8">
    <location>
        <begin position="2816"/>
        <end position="2893"/>
    </location>
</feature>
<dbReference type="InterPro" id="IPR009081">
    <property type="entry name" value="PP-bd_ACP"/>
</dbReference>
<dbReference type="Pfam" id="PF00109">
    <property type="entry name" value="ketoacyl-synt"/>
    <property type="match status" value="2"/>
</dbReference>
<dbReference type="PANTHER" id="PTHR43775:SF51">
    <property type="entry name" value="INACTIVE PHENOLPHTHIOCEROL SYNTHESIS POLYKETIDE SYNTHASE TYPE I PKS1-RELATED"/>
    <property type="match status" value="1"/>
</dbReference>
<evidence type="ECO:0000256" key="5">
    <source>
        <dbReference type="ARBA" id="ARBA00023315"/>
    </source>
</evidence>
<feature type="region of interest" description="C-terminal hotdog fold" evidence="6">
    <location>
        <begin position="2237"/>
        <end position="2375"/>
    </location>
</feature>
<dbReference type="InterPro" id="IPR018201">
    <property type="entry name" value="Ketoacyl_synth_AS"/>
</dbReference>
<dbReference type="SMART" id="SM00822">
    <property type="entry name" value="PKS_KR"/>
    <property type="match status" value="3"/>
</dbReference>
<dbReference type="InterPro" id="IPR020843">
    <property type="entry name" value="ER"/>
</dbReference>
<dbReference type="CDD" id="cd05195">
    <property type="entry name" value="enoyl_red"/>
    <property type="match status" value="1"/>
</dbReference>
<evidence type="ECO:0000313" key="12">
    <source>
        <dbReference type="Proteomes" id="UP001500967"/>
    </source>
</evidence>
<accession>A0ABP3D5A2</accession>
<dbReference type="InterPro" id="IPR055123">
    <property type="entry name" value="SpnB-like_Rossmann"/>
</dbReference>
<feature type="region of interest" description="N-terminal hotdog fold" evidence="6">
    <location>
        <begin position="3803"/>
        <end position="3924"/>
    </location>
</feature>
<feature type="region of interest" description="N-terminal hotdog fold" evidence="6">
    <location>
        <begin position="2100"/>
        <end position="2226"/>
    </location>
</feature>
<dbReference type="PROSITE" id="PS00012">
    <property type="entry name" value="PHOSPHOPANTETHEINE"/>
    <property type="match status" value="3"/>
</dbReference>
<dbReference type="InterPro" id="IPR036736">
    <property type="entry name" value="ACP-like_sf"/>
</dbReference>
<feature type="domain" description="PKS/mFAS DH" evidence="10">
    <location>
        <begin position="3803"/>
        <end position="4071"/>
    </location>
</feature>
<dbReference type="Pfam" id="PF02801">
    <property type="entry name" value="Ketoacyl-synt_C"/>
    <property type="match status" value="2"/>
</dbReference>
<evidence type="ECO:0000259" key="8">
    <source>
        <dbReference type="PROSITE" id="PS50075"/>
    </source>
</evidence>
<dbReference type="SMART" id="SM00826">
    <property type="entry name" value="PKS_DH"/>
    <property type="match status" value="3"/>
</dbReference>
<dbReference type="InterPro" id="IPR014043">
    <property type="entry name" value="Acyl_transferase_dom"/>
</dbReference>
<evidence type="ECO:0000313" key="11">
    <source>
        <dbReference type="EMBL" id="GAA0223684.1"/>
    </source>
</evidence>
<dbReference type="SMART" id="SM00823">
    <property type="entry name" value="PKS_PP"/>
    <property type="match status" value="3"/>
</dbReference>
<dbReference type="InterPro" id="IPR036291">
    <property type="entry name" value="NAD(P)-bd_dom_sf"/>
</dbReference>
<dbReference type="InterPro" id="IPR011032">
    <property type="entry name" value="GroES-like_sf"/>
</dbReference>
<dbReference type="InterPro" id="IPR020807">
    <property type="entry name" value="PKS_DH"/>
</dbReference>
<gene>
    <name evidence="11" type="ORF">GCM10009539_06100</name>
</gene>
<dbReference type="Gene3D" id="3.40.47.10">
    <property type="match status" value="2"/>
</dbReference>
<dbReference type="PROSITE" id="PS52004">
    <property type="entry name" value="KS3_2"/>
    <property type="match status" value="2"/>
</dbReference>
<feature type="active site" description="Proton acceptor; for dehydratase activity" evidence="6">
    <location>
        <position position="405"/>
    </location>
</feature>
<dbReference type="Gene3D" id="3.30.70.3290">
    <property type="match status" value="3"/>
</dbReference>
<dbReference type="SMART" id="SM01294">
    <property type="entry name" value="PKS_PP_betabranch"/>
    <property type="match status" value="3"/>
</dbReference>
<dbReference type="Gene3D" id="3.40.50.720">
    <property type="entry name" value="NAD(P)-binding Rossmann-like Domain"/>
    <property type="match status" value="3"/>
</dbReference>
<dbReference type="InterPro" id="IPR013154">
    <property type="entry name" value="ADH-like_N"/>
</dbReference>
<feature type="domain" description="Ketosynthase family 3 (KS3)" evidence="9">
    <location>
        <begin position="2912"/>
        <end position="3339"/>
    </location>
</feature>
<dbReference type="Pfam" id="PF08240">
    <property type="entry name" value="ADH_N"/>
    <property type="match status" value="1"/>
</dbReference>
<dbReference type="SUPFAM" id="SSF52151">
    <property type="entry name" value="FabD/lysophospholipase-like"/>
    <property type="match status" value="3"/>
</dbReference>
<dbReference type="CDD" id="cd00833">
    <property type="entry name" value="PKS"/>
    <property type="match status" value="2"/>
</dbReference>
<dbReference type="Pfam" id="PF16197">
    <property type="entry name" value="KAsynt_C_assoc"/>
    <property type="match status" value="2"/>
</dbReference>
<dbReference type="Gene3D" id="3.40.366.10">
    <property type="entry name" value="Malonyl-Coenzyme A Acyl Carrier Protein, domain 2"/>
    <property type="match status" value="3"/>
</dbReference>
<keyword evidence="5" id="KW-0012">Acyltransferase</keyword>
<dbReference type="InterPro" id="IPR020806">
    <property type="entry name" value="PKS_PP-bd"/>
</dbReference>
<dbReference type="SMART" id="SM00825">
    <property type="entry name" value="PKS_KS"/>
    <property type="match status" value="2"/>
</dbReference>
<dbReference type="PROSITE" id="PS00606">
    <property type="entry name" value="KS3_1"/>
    <property type="match status" value="2"/>
</dbReference>
<feature type="compositionally biased region" description="Basic and acidic residues" evidence="7">
    <location>
        <begin position="2531"/>
        <end position="2543"/>
    </location>
</feature>